<name>A0A3S2TYG5_ORYJA</name>
<gene>
    <name evidence="2" type="ORF">OJAV_G00209980</name>
</gene>
<reference evidence="2 3" key="2">
    <citation type="submission" date="2019-01" db="EMBL/GenBank/DDBJ databases">
        <title>A chromosome length genome reference of the Java medaka (oryzias javanicus).</title>
        <authorList>
            <person name="Herpin A."/>
            <person name="Takehana Y."/>
            <person name="Naruse K."/>
            <person name="Ansai S."/>
            <person name="Kawaguchi M."/>
        </authorList>
    </citation>
    <scope>NUCLEOTIDE SEQUENCE [LARGE SCALE GENOMIC DNA]</scope>
    <source>
        <strain evidence="2">RS831</strain>
        <tissue evidence="2">Whole body</tissue>
    </source>
</reference>
<dbReference type="GO" id="GO:0006694">
    <property type="term" value="P:steroid biosynthetic process"/>
    <property type="evidence" value="ECO:0007669"/>
    <property type="project" value="InterPro"/>
</dbReference>
<dbReference type="Pfam" id="PF01073">
    <property type="entry name" value="3Beta_HSD"/>
    <property type="match status" value="1"/>
</dbReference>
<evidence type="ECO:0000259" key="1">
    <source>
        <dbReference type="Pfam" id="PF01073"/>
    </source>
</evidence>
<dbReference type="EMBL" id="CM012457">
    <property type="protein sequence ID" value="RVE58509.1"/>
    <property type="molecule type" value="Genomic_DNA"/>
</dbReference>
<dbReference type="Proteomes" id="UP000283210">
    <property type="component" value="Chromosome 21"/>
</dbReference>
<proteinExistence type="predicted"/>
<organism evidence="2 3">
    <name type="scientific">Oryzias javanicus</name>
    <name type="common">Javanese ricefish</name>
    <name type="synonym">Aplocheilus javanicus</name>
    <dbReference type="NCBI Taxonomy" id="123683"/>
    <lineage>
        <taxon>Eukaryota</taxon>
        <taxon>Metazoa</taxon>
        <taxon>Chordata</taxon>
        <taxon>Craniata</taxon>
        <taxon>Vertebrata</taxon>
        <taxon>Euteleostomi</taxon>
        <taxon>Actinopterygii</taxon>
        <taxon>Neopterygii</taxon>
        <taxon>Teleostei</taxon>
        <taxon>Neoteleostei</taxon>
        <taxon>Acanthomorphata</taxon>
        <taxon>Ovalentaria</taxon>
        <taxon>Atherinomorphae</taxon>
        <taxon>Beloniformes</taxon>
        <taxon>Adrianichthyidae</taxon>
        <taxon>Oryziinae</taxon>
        <taxon>Oryzias</taxon>
    </lineage>
</organism>
<sequence length="72" mass="8004">MSLRGDVCVVTGACGFLGKRLVRLLLEEEETAEIRLLDKRVPPQVLQSLEGNTNSHSTHCITNSTSYKLLYV</sequence>
<feature type="domain" description="3-beta hydroxysteroid dehydrogenase/isomerase" evidence="1">
    <location>
        <begin position="9"/>
        <end position="54"/>
    </location>
</feature>
<keyword evidence="3" id="KW-1185">Reference proteome</keyword>
<dbReference type="InterPro" id="IPR002225">
    <property type="entry name" value="3Beta_OHSteriod_DH/Estase"/>
</dbReference>
<dbReference type="Gene3D" id="3.40.50.720">
    <property type="entry name" value="NAD(P)-binding Rossmann-like Domain"/>
    <property type="match status" value="1"/>
</dbReference>
<evidence type="ECO:0000313" key="3">
    <source>
        <dbReference type="Proteomes" id="UP000283210"/>
    </source>
</evidence>
<accession>A0A3S2TYG5</accession>
<dbReference type="AlphaFoldDB" id="A0A3S2TYG5"/>
<protein>
    <recommendedName>
        <fullName evidence="1">3-beta hydroxysteroid dehydrogenase/isomerase domain-containing protein</fullName>
    </recommendedName>
</protein>
<dbReference type="OrthoDB" id="1925334at2759"/>
<dbReference type="InterPro" id="IPR036291">
    <property type="entry name" value="NAD(P)-bd_dom_sf"/>
</dbReference>
<evidence type="ECO:0000313" key="2">
    <source>
        <dbReference type="EMBL" id="RVE58509.1"/>
    </source>
</evidence>
<reference evidence="2 3" key="1">
    <citation type="submission" date="2018-11" db="EMBL/GenBank/DDBJ databases">
        <authorList>
            <person name="Lopez-Roques C."/>
            <person name="Donnadieu C."/>
            <person name="Bouchez O."/>
            <person name="Klopp C."/>
            <person name="Cabau C."/>
            <person name="Zahm M."/>
        </authorList>
    </citation>
    <scope>NUCLEOTIDE SEQUENCE [LARGE SCALE GENOMIC DNA]</scope>
    <source>
        <strain evidence="2">RS831</strain>
        <tissue evidence="2">Whole body</tissue>
    </source>
</reference>
<dbReference type="GO" id="GO:0016616">
    <property type="term" value="F:oxidoreductase activity, acting on the CH-OH group of donors, NAD or NADP as acceptor"/>
    <property type="evidence" value="ECO:0007669"/>
    <property type="project" value="InterPro"/>
</dbReference>
<dbReference type="SUPFAM" id="SSF51735">
    <property type="entry name" value="NAD(P)-binding Rossmann-fold domains"/>
    <property type="match status" value="1"/>
</dbReference>